<dbReference type="EMBL" id="JAIQCV010000003">
    <property type="protein sequence ID" value="KAH1114400.1"/>
    <property type="molecule type" value="Genomic_DNA"/>
</dbReference>
<evidence type="ECO:0000313" key="1">
    <source>
        <dbReference type="EMBL" id="KAH1114400.1"/>
    </source>
</evidence>
<keyword evidence="2" id="KW-1185">Reference proteome</keyword>
<evidence type="ECO:0000313" key="2">
    <source>
        <dbReference type="Proteomes" id="UP000828251"/>
    </source>
</evidence>
<proteinExistence type="predicted"/>
<protein>
    <submittedName>
        <fullName evidence="1">Uncharacterized protein</fullName>
    </submittedName>
</protein>
<reference evidence="1 2" key="1">
    <citation type="journal article" date="2021" name="Plant Biotechnol. J.">
        <title>Multi-omics assisted identification of the key and species-specific regulatory components of drought-tolerant mechanisms in Gossypium stocksii.</title>
        <authorList>
            <person name="Yu D."/>
            <person name="Ke L."/>
            <person name="Zhang D."/>
            <person name="Wu Y."/>
            <person name="Sun Y."/>
            <person name="Mei J."/>
            <person name="Sun J."/>
            <person name="Sun Y."/>
        </authorList>
    </citation>
    <scope>NUCLEOTIDE SEQUENCE [LARGE SCALE GENOMIC DNA]</scope>
    <source>
        <strain evidence="2">cv. E1</strain>
        <tissue evidence="1">Leaf</tissue>
    </source>
</reference>
<dbReference type="Proteomes" id="UP000828251">
    <property type="component" value="Unassembled WGS sequence"/>
</dbReference>
<comment type="caution">
    <text evidence="1">The sequence shown here is derived from an EMBL/GenBank/DDBJ whole genome shotgun (WGS) entry which is preliminary data.</text>
</comment>
<accession>A0A9D3W9U2</accession>
<name>A0A9D3W9U2_9ROSI</name>
<dbReference type="AlphaFoldDB" id="A0A9D3W9U2"/>
<sequence length="107" mass="12671">MGCKIEGLEKLQHGWEGSYNYLWQWCQVLDQYVPNSVIDLKMHLGYCDNQIASRKRVFHHYELVQYVFHQKLTYFLLAALFPKRESAYTGQIVSGGTVYDDMMQEIR</sequence>
<gene>
    <name evidence="1" type="ORF">J1N35_007778</name>
</gene>
<organism evidence="1 2">
    <name type="scientific">Gossypium stocksii</name>
    <dbReference type="NCBI Taxonomy" id="47602"/>
    <lineage>
        <taxon>Eukaryota</taxon>
        <taxon>Viridiplantae</taxon>
        <taxon>Streptophyta</taxon>
        <taxon>Embryophyta</taxon>
        <taxon>Tracheophyta</taxon>
        <taxon>Spermatophyta</taxon>
        <taxon>Magnoliopsida</taxon>
        <taxon>eudicotyledons</taxon>
        <taxon>Gunneridae</taxon>
        <taxon>Pentapetalae</taxon>
        <taxon>rosids</taxon>
        <taxon>malvids</taxon>
        <taxon>Malvales</taxon>
        <taxon>Malvaceae</taxon>
        <taxon>Malvoideae</taxon>
        <taxon>Gossypium</taxon>
    </lineage>
</organism>